<dbReference type="Pfam" id="PF13920">
    <property type="entry name" value="zf-C3HC4_3"/>
    <property type="match status" value="1"/>
</dbReference>
<comment type="caution">
    <text evidence="8">The sequence shown here is derived from an EMBL/GenBank/DDBJ whole genome shotgun (WGS) entry which is preliminary data.</text>
</comment>
<dbReference type="PANTHER" id="PTHR23327:SF51">
    <property type="entry name" value="TRANSCRIPTIONAL REGULATOR OF YEAST FORM ADHERENCE 3"/>
    <property type="match status" value="1"/>
</dbReference>
<protein>
    <submittedName>
        <fullName evidence="8">Uncharacterized protein</fullName>
    </submittedName>
</protein>
<dbReference type="PROSITE" id="PS51382">
    <property type="entry name" value="SPX"/>
    <property type="match status" value="1"/>
</dbReference>
<evidence type="ECO:0000256" key="5">
    <source>
        <dbReference type="SAM" id="MobiDB-lite"/>
    </source>
</evidence>
<dbReference type="GO" id="GO:0008270">
    <property type="term" value="F:zinc ion binding"/>
    <property type="evidence" value="ECO:0007669"/>
    <property type="project" value="UniProtKB-KW"/>
</dbReference>
<evidence type="ECO:0000313" key="8">
    <source>
        <dbReference type="EMBL" id="PAV23971.1"/>
    </source>
</evidence>
<evidence type="ECO:0000259" key="7">
    <source>
        <dbReference type="PROSITE" id="PS51382"/>
    </source>
</evidence>
<keyword evidence="2 4" id="KW-0863">Zinc-finger</keyword>
<dbReference type="EMBL" id="NBII01000001">
    <property type="protein sequence ID" value="PAV23971.1"/>
    <property type="molecule type" value="Genomic_DNA"/>
</dbReference>
<dbReference type="InterPro" id="IPR001841">
    <property type="entry name" value="Znf_RING"/>
</dbReference>
<evidence type="ECO:0000256" key="2">
    <source>
        <dbReference type="ARBA" id="ARBA00022771"/>
    </source>
</evidence>
<dbReference type="Pfam" id="PF03105">
    <property type="entry name" value="SPX"/>
    <property type="match status" value="1"/>
</dbReference>
<dbReference type="STRING" id="2282107.A0A286UWP2"/>
<reference evidence="8 9" key="1">
    <citation type="journal article" date="2017" name="Mol. Ecol.">
        <title>Comparative and population genomic landscape of Phellinus noxius: A hypervariable fungus causing root rot in trees.</title>
        <authorList>
            <person name="Chung C.L."/>
            <person name="Lee T.J."/>
            <person name="Akiba M."/>
            <person name="Lee H.H."/>
            <person name="Kuo T.H."/>
            <person name="Liu D."/>
            <person name="Ke H.M."/>
            <person name="Yokoi T."/>
            <person name="Roa M.B."/>
            <person name="Lu M.J."/>
            <person name="Chang Y.Y."/>
            <person name="Ann P.J."/>
            <person name="Tsai J.N."/>
            <person name="Chen C.Y."/>
            <person name="Tzean S.S."/>
            <person name="Ota Y."/>
            <person name="Hattori T."/>
            <person name="Sahashi N."/>
            <person name="Liou R.F."/>
            <person name="Kikuchi T."/>
            <person name="Tsai I.J."/>
        </authorList>
    </citation>
    <scope>NUCLEOTIDE SEQUENCE [LARGE SCALE GENOMIC DNA]</scope>
    <source>
        <strain evidence="8 9">FFPRI411160</strain>
    </source>
</reference>
<feature type="domain" description="RING-type" evidence="6">
    <location>
        <begin position="529"/>
        <end position="568"/>
    </location>
</feature>
<dbReference type="AlphaFoldDB" id="A0A286UWP2"/>
<sequence length="625" mass="70178">MHFSKTYAQLLLTLPPELQRNAIEYRQLKKLINKVVFELESLGLSPAVLHELLQQSQQSELNPPSDKYKGKQRAFGERPEELEVELLSPSVDKEDEHTNGHRSRSPKTKVVYEVVKDGGHLQPRLRVWVGTKKNSLTVDSPTSPSSSSRVAIFLDNSETSSPVSEVEELVSDNSSTTETTSEELTESDENTLLLSKPIVAQPGKSLIWTLQKRQKDAYSCEGSESGSISEIESFKEEVKGGIPERLVPHPVEVVKKHMRVSSDGTRELIIPLASDMAFFQLLYTALQSLTSHLHVVRQDFISNVERLASTISRTARPQSAICRDFHPSSSSSDPSSISSPLLPLVSPFSSSFIPGGKSKSDLYAWREIFQLYVEAEVFESLSERDRGERDIVETERRLALFAEQVTGRGLSDTRKLKLKESRDALETFLQLNVLILNLKKFQFANAEAARKILKKHAKRTALHIPNTHTQPKALVFGDEQLKITQDELLSLIPSSSSSSTPLASLPHLLVQAIGERLLPVIPHIDDYQCLICMSIAFKPVRLACGHLFCVRCLVKMQKRGQDQCPCCRSPTVLKADRSNVDWAMLNFMQDWFPRESALKLRQNEKEAAQEHLEEMGIQDQSCIIC</sequence>
<evidence type="ECO:0000259" key="6">
    <source>
        <dbReference type="PROSITE" id="PS50089"/>
    </source>
</evidence>
<dbReference type="InParanoid" id="A0A286UWP2"/>
<dbReference type="PANTHER" id="PTHR23327">
    <property type="entry name" value="RING FINGER PROTEIN 127"/>
    <property type="match status" value="1"/>
</dbReference>
<dbReference type="InterPro" id="IPR017907">
    <property type="entry name" value="Znf_RING_CS"/>
</dbReference>
<feature type="compositionally biased region" description="Basic and acidic residues" evidence="5">
    <location>
        <begin position="66"/>
        <end position="81"/>
    </location>
</feature>
<feature type="domain" description="SPX" evidence="7">
    <location>
        <begin position="1"/>
        <end position="470"/>
    </location>
</feature>
<keyword evidence="3" id="KW-0862">Zinc</keyword>
<dbReference type="InterPro" id="IPR013083">
    <property type="entry name" value="Znf_RING/FYVE/PHD"/>
</dbReference>
<dbReference type="Proteomes" id="UP000217199">
    <property type="component" value="Unassembled WGS sequence"/>
</dbReference>
<organism evidence="8 9">
    <name type="scientific">Pyrrhoderma noxium</name>
    <dbReference type="NCBI Taxonomy" id="2282107"/>
    <lineage>
        <taxon>Eukaryota</taxon>
        <taxon>Fungi</taxon>
        <taxon>Dikarya</taxon>
        <taxon>Basidiomycota</taxon>
        <taxon>Agaricomycotina</taxon>
        <taxon>Agaricomycetes</taxon>
        <taxon>Hymenochaetales</taxon>
        <taxon>Hymenochaetaceae</taxon>
        <taxon>Pyrrhoderma</taxon>
    </lineage>
</organism>
<evidence type="ECO:0000256" key="1">
    <source>
        <dbReference type="ARBA" id="ARBA00022723"/>
    </source>
</evidence>
<keyword evidence="1" id="KW-0479">Metal-binding</keyword>
<dbReference type="SMART" id="SM00184">
    <property type="entry name" value="RING"/>
    <property type="match status" value="1"/>
</dbReference>
<dbReference type="OrthoDB" id="5588846at2759"/>
<evidence type="ECO:0000256" key="3">
    <source>
        <dbReference type="ARBA" id="ARBA00022833"/>
    </source>
</evidence>
<dbReference type="Gene3D" id="3.30.40.10">
    <property type="entry name" value="Zinc/RING finger domain, C3HC4 (zinc finger)"/>
    <property type="match status" value="1"/>
</dbReference>
<evidence type="ECO:0000256" key="4">
    <source>
        <dbReference type="PROSITE-ProRule" id="PRU00175"/>
    </source>
</evidence>
<accession>A0A286UWP2</accession>
<dbReference type="SUPFAM" id="SSF57850">
    <property type="entry name" value="RING/U-box"/>
    <property type="match status" value="1"/>
</dbReference>
<dbReference type="PROSITE" id="PS00518">
    <property type="entry name" value="ZF_RING_1"/>
    <property type="match status" value="1"/>
</dbReference>
<name>A0A286UWP2_9AGAM</name>
<feature type="region of interest" description="Disordered" evidence="5">
    <location>
        <begin position="156"/>
        <end position="188"/>
    </location>
</feature>
<dbReference type="PROSITE" id="PS50089">
    <property type="entry name" value="ZF_RING_2"/>
    <property type="match status" value="1"/>
</dbReference>
<gene>
    <name evidence="8" type="ORF">PNOK_0103900</name>
</gene>
<feature type="region of interest" description="Disordered" evidence="5">
    <location>
        <begin position="88"/>
        <end position="107"/>
    </location>
</feature>
<feature type="region of interest" description="Disordered" evidence="5">
    <location>
        <begin position="55"/>
        <end position="81"/>
    </location>
</feature>
<proteinExistence type="predicted"/>
<keyword evidence="9" id="KW-1185">Reference proteome</keyword>
<evidence type="ECO:0000313" key="9">
    <source>
        <dbReference type="Proteomes" id="UP000217199"/>
    </source>
</evidence>
<dbReference type="InterPro" id="IPR004331">
    <property type="entry name" value="SPX_dom"/>
</dbReference>